<dbReference type="SUPFAM" id="SSF48452">
    <property type="entry name" value="TPR-like"/>
    <property type="match status" value="1"/>
</dbReference>
<keyword evidence="8" id="KW-1185">Reference proteome</keyword>
<feature type="region of interest" description="Disordered" evidence="5">
    <location>
        <begin position="1"/>
        <end position="42"/>
    </location>
</feature>
<evidence type="ECO:0000256" key="5">
    <source>
        <dbReference type="SAM" id="MobiDB-lite"/>
    </source>
</evidence>
<dbReference type="OrthoDB" id="8116123at2759"/>
<dbReference type="Gene3D" id="3.10.50.40">
    <property type="match status" value="1"/>
</dbReference>
<dbReference type="GO" id="GO:0003755">
    <property type="term" value="F:peptidyl-prolyl cis-trans isomerase activity"/>
    <property type="evidence" value="ECO:0007669"/>
    <property type="project" value="UniProtKB-KW"/>
</dbReference>
<evidence type="ECO:0000256" key="3">
    <source>
        <dbReference type="ARBA" id="ARBA00022803"/>
    </source>
</evidence>
<evidence type="ECO:0000313" key="8">
    <source>
        <dbReference type="Proteomes" id="UP000522663"/>
    </source>
</evidence>
<dbReference type="PROSITE" id="PS50059">
    <property type="entry name" value="FKBP_PPIASE"/>
    <property type="match status" value="1"/>
</dbReference>
<dbReference type="SUPFAM" id="SSF54534">
    <property type="entry name" value="FKBP-like"/>
    <property type="match status" value="1"/>
</dbReference>
<dbReference type="Pfam" id="PF00254">
    <property type="entry name" value="FKBP_C"/>
    <property type="match status" value="1"/>
</dbReference>
<sequence>RGTAGRAGGREMEAGGRVGPEFSTRSRDALRADGLEDITGDGGIRKEVLRPGSGEPVPPDATVAVKYSGYLEDVEEPFCTYQTKGSPRLMKLGVDITLLGLEIGLLTMKKGEVARFIFTPNYAYGKQGCLPLIPKNATVLFIVELIDFIDSADSDTFFALAPEQRATFPLQKVLEVAKVERESGNYLFHKQCFEDAKDRYKRAYSILSCSSSSEAEQHQIDASKLLVLLNLSVAYLKLERPAQALMYGEKALEIDEGSVKALFRCGQACLKMLEFEKARDFLVRAQHREPFNQDINDELKKLARCYKDYLNNEKERCFRMFAAFNSSS</sequence>
<keyword evidence="3" id="KW-0802">TPR repeat</keyword>
<keyword evidence="4" id="KW-0697">Rotamase</keyword>
<feature type="non-terminal residue" evidence="7">
    <location>
        <position position="1"/>
    </location>
</feature>
<evidence type="ECO:0000313" key="7">
    <source>
        <dbReference type="EMBL" id="NXJ09006.1"/>
    </source>
</evidence>
<dbReference type="InterPro" id="IPR011990">
    <property type="entry name" value="TPR-like_helical_dom_sf"/>
</dbReference>
<dbReference type="PANTHER" id="PTHR46674">
    <property type="entry name" value="INACTIVE PEPTIDYL-PROLYL CIS-TRANS ISOMERASE FKBP6"/>
    <property type="match status" value="1"/>
</dbReference>
<evidence type="ECO:0000256" key="4">
    <source>
        <dbReference type="PROSITE-ProRule" id="PRU00277"/>
    </source>
</evidence>
<evidence type="ECO:0000256" key="1">
    <source>
        <dbReference type="ARBA" id="ARBA00009648"/>
    </source>
</evidence>
<comment type="catalytic activity">
    <reaction evidence="4">
        <text>[protein]-peptidylproline (omega=180) = [protein]-peptidylproline (omega=0)</text>
        <dbReference type="Rhea" id="RHEA:16237"/>
        <dbReference type="Rhea" id="RHEA-COMP:10747"/>
        <dbReference type="Rhea" id="RHEA-COMP:10748"/>
        <dbReference type="ChEBI" id="CHEBI:83833"/>
        <dbReference type="ChEBI" id="CHEBI:83834"/>
        <dbReference type="EC" id="5.2.1.8"/>
    </reaction>
</comment>
<dbReference type="InterPro" id="IPR042282">
    <property type="entry name" value="FKBP6/shu"/>
</dbReference>
<dbReference type="Proteomes" id="UP000522663">
    <property type="component" value="Unassembled WGS sequence"/>
</dbReference>
<reference evidence="7 8" key="1">
    <citation type="submission" date="2019-09" db="EMBL/GenBank/DDBJ databases">
        <title>Bird 10,000 Genomes (B10K) Project - Family phase.</title>
        <authorList>
            <person name="Zhang G."/>
        </authorList>
    </citation>
    <scope>NUCLEOTIDE SEQUENCE [LARGE SCALE GENOMIC DNA]</scope>
    <source>
        <strain evidence="7">B10K-DU-001-53</strain>
        <tissue evidence="7">Muscle</tissue>
    </source>
</reference>
<keyword evidence="4 7" id="KW-0413">Isomerase</keyword>
<gene>
    <name evidence="7" type="primary">Fkbp6</name>
    <name evidence="7" type="ORF">ODOGUJ_R05905</name>
</gene>
<comment type="caution">
    <text evidence="7">The sequence shown here is derived from an EMBL/GenBank/DDBJ whole genome shotgun (WGS) entry which is preliminary data.</text>
</comment>
<dbReference type="InterPro" id="IPR001179">
    <property type="entry name" value="PPIase_FKBP_dom"/>
</dbReference>
<evidence type="ECO:0000256" key="2">
    <source>
        <dbReference type="ARBA" id="ARBA00022737"/>
    </source>
</evidence>
<dbReference type="GO" id="GO:0005737">
    <property type="term" value="C:cytoplasm"/>
    <property type="evidence" value="ECO:0007669"/>
    <property type="project" value="TreeGrafter"/>
</dbReference>
<dbReference type="GO" id="GO:0051879">
    <property type="term" value="F:Hsp90 protein binding"/>
    <property type="evidence" value="ECO:0007669"/>
    <property type="project" value="TreeGrafter"/>
</dbReference>
<organism evidence="7 8">
    <name type="scientific">Odontophorus gujanensis</name>
    <name type="common">marbled wood quail</name>
    <dbReference type="NCBI Taxonomy" id="886794"/>
    <lineage>
        <taxon>Eukaryota</taxon>
        <taxon>Metazoa</taxon>
        <taxon>Chordata</taxon>
        <taxon>Craniata</taxon>
        <taxon>Vertebrata</taxon>
        <taxon>Euteleostomi</taxon>
        <taxon>Archelosauria</taxon>
        <taxon>Archosauria</taxon>
        <taxon>Dinosauria</taxon>
        <taxon>Saurischia</taxon>
        <taxon>Theropoda</taxon>
        <taxon>Coelurosauria</taxon>
        <taxon>Aves</taxon>
        <taxon>Neognathae</taxon>
        <taxon>Galloanserae</taxon>
        <taxon>Galliformes</taxon>
        <taxon>Odontophoridae</taxon>
        <taxon>Odontophorus</taxon>
    </lineage>
</organism>
<dbReference type="Gene3D" id="1.25.40.10">
    <property type="entry name" value="Tetratricopeptide repeat domain"/>
    <property type="match status" value="1"/>
</dbReference>
<proteinExistence type="inferred from homology"/>
<dbReference type="GO" id="GO:0007283">
    <property type="term" value="P:spermatogenesis"/>
    <property type="evidence" value="ECO:0007669"/>
    <property type="project" value="TreeGrafter"/>
</dbReference>
<dbReference type="InterPro" id="IPR046357">
    <property type="entry name" value="PPIase_dom_sf"/>
</dbReference>
<dbReference type="AlphaFoldDB" id="A0A7K9YG22"/>
<protein>
    <recommendedName>
        <fullName evidence="4">peptidylprolyl isomerase</fullName>
        <ecNumber evidence="4">5.2.1.8</ecNumber>
    </recommendedName>
</protein>
<dbReference type="InterPro" id="IPR019734">
    <property type="entry name" value="TPR_rpt"/>
</dbReference>
<evidence type="ECO:0000259" key="6">
    <source>
        <dbReference type="PROSITE" id="PS50059"/>
    </source>
</evidence>
<dbReference type="Pfam" id="PF14559">
    <property type="entry name" value="TPR_19"/>
    <property type="match status" value="1"/>
</dbReference>
<feature type="compositionally biased region" description="Basic and acidic residues" evidence="5">
    <location>
        <begin position="24"/>
        <end position="34"/>
    </location>
</feature>
<dbReference type="SMART" id="SM00028">
    <property type="entry name" value="TPR"/>
    <property type="match status" value="2"/>
</dbReference>
<comment type="similarity">
    <text evidence="1">Belongs to the FKBP6 family.</text>
</comment>
<name>A0A7K9YG22_9GALL</name>
<dbReference type="PANTHER" id="PTHR46674:SF1">
    <property type="entry name" value="INACTIVE PEPTIDYL-PROLYL CIS-TRANS ISOMERASE FKBP6"/>
    <property type="match status" value="1"/>
</dbReference>
<feature type="non-terminal residue" evidence="7">
    <location>
        <position position="328"/>
    </location>
</feature>
<dbReference type="GO" id="GO:0034587">
    <property type="term" value="P:piRNA processing"/>
    <property type="evidence" value="ECO:0007669"/>
    <property type="project" value="TreeGrafter"/>
</dbReference>
<keyword evidence="2" id="KW-0677">Repeat</keyword>
<dbReference type="EMBL" id="VXAB01006014">
    <property type="protein sequence ID" value="NXJ09006.1"/>
    <property type="molecule type" value="Genomic_DNA"/>
</dbReference>
<feature type="domain" description="PPIase FKBP-type" evidence="6">
    <location>
        <begin position="60"/>
        <end position="149"/>
    </location>
</feature>
<dbReference type="EC" id="5.2.1.8" evidence="4"/>
<accession>A0A7K9YG22</accession>